<evidence type="ECO:0000256" key="3">
    <source>
        <dbReference type="ARBA" id="ARBA00022679"/>
    </source>
</evidence>
<evidence type="ECO:0000256" key="1">
    <source>
        <dbReference type="ARBA" id="ARBA00022450"/>
    </source>
</evidence>
<keyword evidence="1" id="KW-0596">Phosphopantetheine</keyword>
<dbReference type="InterPro" id="IPR014043">
    <property type="entry name" value="Acyl_transferase_dom"/>
</dbReference>
<dbReference type="InterPro" id="IPR050444">
    <property type="entry name" value="Polyketide_Synthase"/>
</dbReference>
<dbReference type="Pfam" id="PF16197">
    <property type="entry name" value="KAsynt_C_assoc"/>
    <property type="match status" value="1"/>
</dbReference>
<dbReference type="Gene3D" id="3.90.180.10">
    <property type="entry name" value="Medium-chain alcohol dehydrogenases, catalytic domain"/>
    <property type="match status" value="1"/>
</dbReference>
<dbReference type="InterPro" id="IPR036736">
    <property type="entry name" value="ACP-like_sf"/>
</dbReference>
<dbReference type="InterPro" id="IPR016035">
    <property type="entry name" value="Acyl_Trfase/lysoPLipase"/>
</dbReference>
<feature type="domain" description="Carrier" evidence="8">
    <location>
        <begin position="1871"/>
        <end position="1946"/>
    </location>
</feature>
<dbReference type="InterPro" id="IPR057326">
    <property type="entry name" value="KR_dom"/>
</dbReference>
<keyword evidence="7" id="KW-0472">Membrane</keyword>
<dbReference type="InterPro" id="IPR014031">
    <property type="entry name" value="Ketoacyl_synth_C"/>
</dbReference>
<dbReference type="InterPro" id="IPR049900">
    <property type="entry name" value="PKS_mFAS_DH"/>
</dbReference>
<dbReference type="SUPFAM" id="SSF47336">
    <property type="entry name" value="ACP-like"/>
    <property type="match status" value="2"/>
</dbReference>
<keyword evidence="4" id="KW-0521">NADP</keyword>
<keyword evidence="6" id="KW-0012">Acyltransferase</keyword>
<evidence type="ECO:0000256" key="2">
    <source>
        <dbReference type="ARBA" id="ARBA00022553"/>
    </source>
</evidence>
<dbReference type="SMART" id="SM00822">
    <property type="entry name" value="PKS_KR"/>
    <property type="match status" value="1"/>
</dbReference>
<dbReference type="SUPFAM" id="SSF51735">
    <property type="entry name" value="NAD(P)-binding Rossmann-fold domains"/>
    <property type="match status" value="2"/>
</dbReference>
<dbReference type="SMART" id="SM00829">
    <property type="entry name" value="PKS_ER"/>
    <property type="match status" value="1"/>
</dbReference>
<dbReference type="InterPro" id="IPR013149">
    <property type="entry name" value="ADH-like_C"/>
</dbReference>
<sequence>MNIAIIGISCRLPNGVENIDDLYYVLKNKKDCLKEHQRLNIDKFYDKENNVGKIRNKRGGYVEDLFNFDNSFFKISSKEAKSMDPQQRNILELVYECMTDAGKSTNEMRNSSTGVFMGCCSTEYYSCMSYNSESCNEYLNTGGLLTLLSNRVSYFYDLRGPSLTLDTACSSSGHALHLACQSLKNGETRQCFVGGSNVLLNPESTIGFSQAQMLSPEGKCKAFDKDANGYVRSEGFVVLLIKPLEDAIRDGDNIHCVIKETGVNQDGKTNSITMPNNFAQEALLRQLYQPSDYENIIYIDAHGTGTQVGDKNEALAIGTVLGKNRKEKIPIGSVKTNMGHTEASSGLVSILKICLMMKYKTIFPNLHFNEPNPDIDFNDLNLRVVTKLEEIKSDKMIMGVNNFGFGGANFHCKLENYIPHEKKKTKLDNNLPYQLLAIHGSTQANLENNIEFWRTSSNDLFLENLHNQNKMTPLEHSKIFIVANKAHFNDLVDEDQNSLYAKMDKSNPNLKIGFVFCGQGPQHIDMGFDLFKDYEIFRESILECDRLWLEEFGHSFIETYKLFDPKFKKEDRTEININDPLIAQPAIFFYQIGLLHLYELFGIKPSKVIGHSAGELAAFYASGALDLETCIKISYHRSILQQKTAGLGNMLVIGLSEENLNELVKEKDFGPMNLELACENDPNSIVMAGNPTDVQNLLKFLKENNIFCAIIRGRCAFHSSQQDIIKNEVLDFSQDCEINSPIIPLISTAYGQEVTLENYKNEYWWKNIRGTVKFVDGINQMKDINIFIEIGPHPVLKRNIQKIHDNGVVMMSSHMKEDSSIRLMTTIAELWSYGYKINKEIYGISNKENYLPFQWDKKYFINEPEDFYNKRQGKYLPKNLIQFSKLEFSYMVDHVIGKKFLFPTVGYLDIINRYFSDNIENLKLEDFEIFNMYTPDDLIKLNWTLNDNTLEFFSAEDKTPFVKTRISKIDEVKEEKFNVQNILDRSKSHIDGKEAYQIMKSKNFNFGSQIKSIDKFYYGDEECLILLSEKTNKNFKINPTYLDSCLTSAVIYLGYTNTHTYLPTKITSIEQYFSIKKEPKYVYTKIIQLGFENMIQESLLIAEDDTIICRMEGIISSNVSQKIDYNINYNLSLTDVNQTENNQDTDNNILVIGNYNIELEQNLNKKYSHIIYSKCMENISLIDLKKDLLTLREYPNILFLINKDHDGLHVGFLRSFINENININVSILVLSDNNELNNQFILDLLNSKYEYCSEYEVNHDKLMTPKLEKLDLKPDFSNQENYYFNIDSIGNFNSLGYYPLGNINLEKDNVIIEVKSSAINFKDIMVCLGVVKSDYLGYELAGVIKESSTPEFNIGDIVIASPNKSGKGISNIVQCHKKYVFKAPSNLSFNELACIGLVFGTSYCCLIERANIKKTDTVLIHSALGGIGQASIEICKMIGCKIIASVGTQEKRDILKEKYNINLITNSRDPEDFKRDVLKFTDNKGVDVILNSLAGKSLVANFDIIAKGGRIVEIGKRDILNNFHIPLEKFIDSITYSAIHFDELLESHSEYIKNIMTKMLKLFEDEKLKPIEITSFHISEATKALKFMSKGIHTGKLILEVDDWKPTEFHFPKTLFDSKKYYLISGGLGGLGVELMNWMSNKGARKFILLGRSGRISKRAARNINYIEELGGNVEIGKVDISDFESLNNYLESKNFEIDGIFHLAGLLRDNMIENMTDDDISQVLKPKVQGCINLDLVSRNYDINYFVTFSSISALIGNTGQANYSAANHYMDKFCNNRKLEGLPGLSINVGAIGGTGMIDNNMFKIMKSNGFSILNYFVLFENMGRVLSNSKISNVCISNQDWSSTKHVLPKVTMLSEYKSSTKKRINSNSANDIKNKIAEHIKEILEIENIDMNENLINLGVDSITAMEISSFCKDNFNITLSQIDILQGISINSIVPSGGEITDCEEGGDDEVENKKIAFITHLKELTEIEEDLDPNTDLKNYGIDSIVAMEIANWASSELDIQLSQMDLLQGITINQIFNISNKSENKTDKVQTRSSISSGPKIYEIPIQEVEIKEEKTIEAISQNDKSTTINWIGLFSIGLFFIYAIIIFYMS</sequence>
<evidence type="ECO:0000256" key="4">
    <source>
        <dbReference type="ARBA" id="ARBA00022857"/>
    </source>
</evidence>
<evidence type="ECO:0000259" key="9">
    <source>
        <dbReference type="PROSITE" id="PS52004"/>
    </source>
</evidence>
<dbReference type="InterPro" id="IPR016036">
    <property type="entry name" value="Malonyl_transacylase_ACP-bd"/>
</dbReference>
<dbReference type="Pfam" id="PF00698">
    <property type="entry name" value="Acyl_transf_1"/>
    <property type="match status" value="1"/>
</dbReference>
<dbReference type="PROSITE" id="PS00606">
    <property type="entry name" value="KS3_1"/>
    <property type="match status" value="1"/>
</dbReference>
<dbReference type="Pfam" id="PF08659">
    <property type="entry name" value="KR"/>
    <property type="match status" value="1"/>
</dbReference>
<dbReference type="Gene3D" id="3.40.47.10">
    <property type="match status" value="1"/>
</dbReference>
<dbReference type="SUPFAM" id="SSF50129">
    <property type="entry name" value="GroES-like"/>
    <property type="match status" value="1"/>
</dbReference>
<evidence type="ECO:0000256" key="7">
    <source>
        <dbReference type="SAM" id="Phobius"/>
    </source>
</evidence>
<dbReference type="CDD" id="cd00833">
    <property type="entry name" value="PKS"/>
    <property type="match status" value="1"/>
</dbReference>
<dbReference type="SMART" id="SM00825">
    <property type="entry name" value="PKS_KS"/>
    <property type="match status" value="1"/>
</dbReference>
<dbReference type="SUPFAM" id="SSF52151">
    <property type="entry name" value="FabD/lysophospholipase-like"/>
    <property type="match status" value="1"/>
</dbReference>
<dbReference type="Gene3D" id="3.40.366.10">
    <property type="entry name" value="Malonyl-Coenzyme A Acyl Carrier Protein, domain 2"/>
    <property type="match status" value="1"/>
</dbReference>
<evidence type="ECO:0000256" key="5">
    <source>
        <dbReference type="ARBA" id="ARBA00023268"/>
    </source>
</evidence>
<feature type="domain" description="Carrier" evidence="8">
    <location>
        <begin position="1954"/>
        <end position="2030"/>
    </location>
</feature>
<dbReference type="Pfam" id="PF00550">
    <property type="entry name" value="PP-binding"/>
    <property type="match status" value="2"/>
</dbReference>
<feature type="domain" description="PKS/mFAS DH" evidence="10">
    <location>
        <begin position="857"/>
        <end position="1125"/>
    </location>
</feature>
<dbReference type="InterPro" id="IPR016039">
    <property type="entry name" value="Thiolase-like"/>
</dbReference>
<proteinExistence type="predicted"/>
<dbReference type="PROSITE" id="PS50075">
    <property type="entry name" value="CARRIER"/>
    <property type="match status" value="2"/>
</dbReference>
<gene>
    <name evidence="11" type="ORF">CPAV1605_753</name>
</gene>
<dbReference type="InterPro" id="IPR014030">
    <property type="entry name" value="Ketoacyl_synth_N"/>
</dbReference>
<dbReference type="GO" id="GO:0016491">
    <property type="term" value="F:oxidoreductase activity"/>
    <property type="evidence" value="ECO:0007669"/>
    <property type="project" value="InterPro"/>
</dbReference>
<protein>
    <submittedName>
        <fullName evidence="11">Beta-ketoacyl synthase, N-terminal domain</fullName>
    </submittedName>
</protein>
<dbReference type="InterPro" id="IPR020843">
    <property type="entry name" value="ER"/>
</dbReference>
<evidence type="ECO:0000259" key="8">
    <source>
        <dbReference type="PROSITE" id="PS50075"/>
    </source>
</evidence>
<keyword evidence="7" id="KW-0812">Transmembrane</keyword>
<dbReference type="SUPFAM" id="SSF55048">
    <property type="entry name" value="Probable ACP-binding domain of malonyl-CoA ACP transacylase"/>
    <property type="match status" value="1"/>
</dbReference>
<dbReference type="Pfam" id="PF00107">
    <property type="entry name" value="ADH_zinc_N"/>
    <property type="match status" value="1"/>
</dbReference>
<dbReference type="Pfam" id="PF14765">
    <property type="entry name" value="PS-DH"/>
    <property type="match status" value="1"/>
</dbReference>
<dbReference type="InterPro" id="IPR001227">
    <property type="entry name" value="Ac_transferase_dom_sf"/>
</dbReference>
<evidence type="ECO:0000256" key="6">
    <source>
        <dbReference type="ARBA" id="ARBA00023315"/>
    </source>
</evidence>
<keyword evidence="3" id="KW-0808">Transferase</keyword>
<dbReference type="PANTHER" id="PTHR45681">
    <property type="entry name" value="POLYKETIDE SYNTHASE 44-RELATED"/>
    <property type="match status" value="1"/>
</dbReference>
<dbReference type="InterPro" id="IPR011032">
    <property type="entry name" value="GroES-like_sf"/>
</dbReference>
<dbReference type="GO" id="GO:0004315">
    <property type="term" value="F:3-oxoacyl-[acyl-carrier-protein] synthase activity"/>
    <property type="evidence" value="ECO:0007669"/>
    <property type="project" value="InterPro"/>
</dbReference>
<keyword evidence="5" id="KW-0511">Multifunctional enzyme</keyword>
<evidence type="ECO:0000259" key="10">
    <source>
        <dbReference type="PROSITE" id="PS52019"/>
    </source>
</evidence>
<dbReference type="PROSITE" id="PS52019">
    <property type="entry name" value="PKS_MFAS_DH"/>
    <property type="match status" value="1"/>
</dbReference>
<keyword evidence="2" id="KW-0597">Phosphoprotein</keyword>
<dbReference type="InterPro" id="IPR042104">
    <property type="entry name" value="PKS_dehydratase_sf"/>
</dbReference>
<feature type="domain" description="Ketosynthase family 3 (KS3)" evidence="9">
    <location>
        <begin position="1"/>
        <end position="416"/>
    </location>
</feature>
<dbReference type="Gene3D" id="1.10.1200.10">
    <property type="entry name" value="ACP-like"/>
    <property type="match status" value="2"/>
</dbReference>
<dbReference type="SMART" id="SM00827">
    <property type="entry name" value="PKS_AT"/>
    <property type="match status" value="1"/>
</dbReference>
<dbReference type="CDD" id="cd05195">
    <property type="entry name" value="enoyl_red"/>
    <property type="match status" value="1"/>
</dbReference>
<dbReference type="InterPro" id="IPR049551">
    <property type="entry name" value="PKS_DH_C"/>
</dbReference>
<dbReference type="InterPro" id="IPR020806">
    <property type="entry name" value="PKS_PP-bd"/>
</dbReference>
<dbReference type="InterPro" id="IPR020841">
    <property type="entry name" value="PKS_Beta-ketoAc_synthase_dom"/>
</dbReference>
<dbReference type="Pfam" id="PF00109">
    <property type="entry name" value="ketoacyl-synt"/>
    <property type="match status" value="1"/>
</dbReference>
<dbReference type="EMBL" id="CABVLZ010000003">
    <property type="protein sequence ID" value="VVU95028.1"/>
    <property type="molecule type" value="Genomic_DNA"/>
</dbReference>
<dbReference type="Gene3D" id="3.10.129.110">
    <property type="entry name" value="Polyketide synthase dehydratase"/>
    <property type="match status" value="1"/>
</dbReference>
<dbReference type="SUPFAM" id="SSF53901">
    <property type="entry name" value="Thiolase-like"/>
    <property type="match status" value="1"/>
</dbReference>
<dbReference type="Pfam" id="PF02801">
    <property type="entry name" value="Ketoacyl-synt_C"/>
    <property type="match status" value="1"/>
</dbReference>
<dbReference type="GO" id="GO:0031177">
    <property type="term" value="F:phosphopantetheine binding"/>
    <property type="evidence" value="ECO:0007669"/>
    <property type="project" value="InterPro"/>
</dbReference>
<dbReference type="GO" id="GO:0006633">
    <property type="term" value="P:fatty acid biosynthetic process"/>
    <property type="evidence" value="ECO:0007669"/>
    <property type="project" value="InterPro"/>
</dbReference>
<dbReference type="InterPro" id="IPR032821">
    <property type="entry name" value="PKS_assoc"/>
</dbReference>
<accession>A0A5E8CI46</accession>
<dbReference type="InterPro" id="IPR018201">
    <property type="entry name" value="Ketoacyl_synth_AS"/>
</dbReference>
<dbReference type="InterPro" id="IPR009081">
    <property type="entry name" value="PP-bd_ACP"/>
</dbReference>
<dbReference type="SMART" id="SM00823">
    <property type="entry name" value="PKS_PP"/>
    <property type="match status" value="1"/>
</dbReference>
<name>A0A5E8CI46_9ZZZZ</name>
<reference evidence="11" key="1">
    <citation type="submission" date="2019-09" db="EMBL/GenBank/DDBJ databases">
        <authorList>
            <person name="Needham M D."/>
        </authorList>
    </citation>
    <scope>NUCLEOTIDE SEQUENCE</scope>
</reference>
<feature type="transmembrane region" description="Helical" evidence="7">
    <location>
        <begin position="2078"/>
        <end position="2097"/>
    </location>
</feature>
<organism evidence="11">
    <name type="scientific">seawater metagenome</name>
    <dbReference type="NCBI Taxonomy" id="1561972"/>
    <lineage>
        <taxon>unclassified sequences</taxon>
        <taxon>metagenomes</taxon>
        <taxon>ecological metagenomes</taxon>
    </lineage>
</organism>
<keyword evidence="7" id="KW-1133">Transmembrane helix</keyword>
<dbReference type="InterPro" id="IPR013968">
    <property type="entry name" value="PKS_KR"/>
</dbReference>
<dbReference type="PROSITE" id="PS52004">
    <property type="entry name" value="KS3_2"/>
    <property type="match status" value="1"/>
</dbReference>
<evidence type="ECO:0000313" key="11">
    <source>
        <dbReference type="EMBL" id="VVU95028.1"/>
    </source>
</evidence>
<dbReference type="PANTHER" id="PTHR45681:SF6">
    <property type="entry name" value="POLYKETIDE SYNTHASE 37"/>
    <property type="match status" value="1"/>
</dbReference>
<dbReference type="InterPro" id="IPR036291">
    <property type="entry name" value="NAD(P)-bd_dom_sf"/>
</dbReference>
<dbReference type="Gene3D" id="3.40.50.720">
    <property type="entry name" value="NAD(P)-binding Rossmann-like Domain"/>
    <property type="match status" value="1"/>
</dbReference>